<dbReference type="EMBL" id="REGN01000289">
    <property type="protein sequence ID" value="RNA43011.1"/>
    <property type="molecule type" value="Genomic_DNA"/>
</dbReference>
<evidence type="ECO:0000313" key="1">
    <source>
        <dbReference type="EMBL" id="RNA43011.1"/>
    </source>
</evidence>
<dbReference type="Proteomes" id="UP000276133">
    <property type="component" value="Unassembled WGS sequence"/>
</dbReference>
<organism evidence="1 2">
    <name type="scientific">Brachionus plicatilis</name>
    <name type="common">Marine rotifer</name>
    <name type="synonym">Brachionus muelleri</name>
    <dbReference type="NCBI Taxonomy" id="10195"/>
    <lineage>
        <taxon>Eukaryota</taxon>
        <taxon>Metazoa</taxon>
        <taxon>Spiralia</taxon>
        <taxon>Gnathifera</taxon>
        <taxon>Rotifera</taxon>
        <taxon>Eurotatoria</taxon>
        <taxon>Monogononta</taxon>
        <taxon>Pseudotrocha</taxon>
        <taxon>Ploima</taxon>
        <taxon>Brachionidae</taxon>
        <taxon>Brachionus</taxon>
    </lineage>
</organism>
<accession>A0A3M7T4U7</accession>
<name>A0A3M7T4U7_BRAPC</name>
<protein>
    <submittedName>
        <fullName evidence="1">Uncharacterized protein</fullName>
    </submittedName>
</protein>
<dbReference type="AlphaFoldDB" id="A0A3M7T4U7"/>
<proteinExistence type="predicted"/>
<reference evidence="1 2" key="1">
    <citation type="journal article" date="2018" name="Sci. Rep.">
        <title>Genomic signatures of local adaptation to the degree of environmental predictability in rotifers.</title>
        <authorList>
            <person name="Franch-Gras L."/>
            <person name="Hahn C."/>
            <person name="Garcia-Roger E.M."/>
            <person name="Carmona M.J."/>
            <person name="Serra M."/>
            <person name="Gomez A."/>
        </authorList>
    </citation>
    <scope>NUCLEOTIDE SEQUENCE [LARGE SCALE GENOMIC DNA]</scope>
    <source>
        <strain evidence="1">HYR1</strain>
    </source>
</reference>
<comment type="caution">
    <text evidence="1">The sequence shown here is derived from an EMBL/GenBank/DDBJ whole genome shotgun (WGS) entry which is preliminary data.</text>
</comment>
<gene>
    <name evidence="1" type="ORF">BpHYR1_008524</name>
</gene>
<sequence>MENNIIQTMRQNVVVYNNNKIASDEYFKIIFHNLTVHSNLIDYLQSISQKANVRAKGIYEFLRNELSLANIISFFHQF</sequence>
<evidence type="ECO:0000313" key="2">
    <source>
        <dbReference type="Proteomes" id="UP000276133"/>
    </source>
</evidence>
<keyword evidence="2" id="KW-1185">Reference proteome</keyword>